<accession>A0ABN9PIT4</accession>
<feature type="compositionally biased region" description="Low complexity" evidence="2">
    <location>
        <begin position="1021"/>
        <end position="1032"/>
    </location>
</feature>
<protein>
    <recommendedName>
        <fullName evidence="3">Mon2 C-terminal domain-containing protein</fullName>
    </recommendedName>
</protein>
<feature type="region of interest" description="Disordered" evidence="2">
    <location>
        <begin position="1115"/>
        <end position="1148"/>
    </location>
</feature>
<evidence type="ECO:0000256" key="1">
    <source>
        <dbReference type="SAM" id="Coils"/>
    </source>
</evidence>
<dbReference type="InterPro" id="IPR032817">
    <property type="entry name" value="Mon2_C"/>
</dbReference>
<keyword evidence="5" id="KW-1185">Reference proteome</keyword>
<comment type="caution">
    <text evidence="4">The sequence shown here is derived from an EMBL/GenBank/DDBJ whole genome shotgun (WGS) entry which is preliminary data.</text>
</comment>
<feature type="compositionally biased region" description="Low complexity" evidence="2">
    <location>
        <begin position="1139"/>
        <end position="1148"/>
    </location>
</feature>
<feature type="region of interest" description="Disordered" evidence="2">
    <location>
        <begin position="625"/>
        <end position="667"/>
    </location>
</feature>
<name>A0ABN9PIT4_9DINO</name>
<keyword evidence="1" id="KW-0175">Coiled coil</keyword>
<feature type="region of interest" description="Disordered" evidence="2">
    <location>
        <begin position="1021"/>
        <end position="1042"/>
    </location>
</feature>
<dbReference type="EMBL" id="CAUYUJ010000703">
    <property type="protein sequence ID" value="CAK0792059.1"/>
    <property type="molecule type" value="Genomic_DNA"/>
</dbReference>
<reference evidence="4" key="1">
    <citation type="submission" date="2023-10" db="EMBL/GenBank/DDBJ databases">
        <authorList>
            <person name="Chen Y."/>
            <person name="Shah S."/>
            <person name="Dougan E. K."/>
            <person name="Thang M."/>
            <person name="Chan C."/>
        </authorList>
    </citation>
    <scope>NUCLEOTIDE SEQUENCE [LARGE SCALE GENOMIC DNA]</scope>
</reference>
<evidence type="ECO:0000259" key="3">
    <source>
        <dbReference type="Pfam" id="PF16206"/>
    </source>
</evidence>
<feature type="compositionally biased region" description="Basic and acidic residues" evidence="2">
    <location>
        <begin position="1033"/>
        <end position="1042"/>
    </location>
</feature>
<feature type="coiled-coil region" evidence="1">
    <location>
        <begin position="806"/>
        <end position="840"/>
    </location>
</feature>
<dbReference type="Pfam" id="PF16206">
    <property type="entry name" value="Mon2_C"/>
    <property type="match status" value="1"/>
</dbReference>
<feature type="compositionally biased region" description="Low complexity" evidence="2">
    <location>
        <begin position="625"/>
        <end position="635"/>
    </location>
</feature>
<feature type="region of interest" description="Disordered" evidence="2">
    <location>
        <begin position="701"/>
        <end position="731"/>
    </location>
</feature>
<dbReference type="Proteomes" id="UP001189429">
    <property type="component" value="Unassembled WGS sequence"/>
</dbReference>
<feature type="domain" description="Mon2 C-terminal" evidence="3">
    <location>
        <begin position="5"/>
        <end position="163"/>
    </location>
</feature>
<evidence type="ECO:0000313" key="5">
    <source>
        <dbReference type="Proteomes" id="UP001189429"/>
    </source>
</evidence>
<gene>
    <name evidence="4" type="ORF">PCOR1329_LOCUS2775</name>
</gene>
<organism evidence="4 5">
    <name type="scientific">Prorocentrum cordatum</name>
    <dbReference type="NCBI Taxonomy" id="2364126"/>
    <lineage>
        <taxon>Eukaryota</taxon>
        <taxon>Sar</taxon>
        <taxon>Alveolata</taxon>
        <taxon>Dinophyceae</taxon>
        <taxon>Prorocentrales</taxon>
        <taxon>Prorocentraceae</taxon>
        <taxon>Prorocentrum</taxon>
    </lineage>
</organism>
<proteinExistence type="predicted"/>
<sequence length="1315" mass="135713">MLPAAPEVRNCAVKSLTSALFAHGRKVGVACYKRCLQDILIEVLSEIQEQGRLARSSKGVGGASGLLVHHSRDTPEKQWDETTVLAVEGVRRVLSNFAEEAGDVEFAPLAYVFLLQVQSSLRALSPEVSGTALRALVDLMRVPASSHEFDSDVLAISAALPVPAKGKTSVWLLCWDVLWGMVGFCLTHEVPEALIEMFASTLSSLRNSHHQLFTPVRRPPSCSAARHEDPSFYLPSSAPLRSAGAAEGRGPAHAEALAAAAAACAEAGSAEVAGAHDEEIFAFAGAAPDILWKVEGRRPAGAAASSYAKAPVAVSCYVEANQNRNLDVRSVEFALRSLEQPPGAPGAEGDAARPDEEVVQTFLGTTQSPTHRTMLHVSAPRVQHVQGFALGLLEEAQGFPQPALEVFFLYMLCSVFLDARRVLLDTNKVALAARAMCLLVLFCRRVVLHNLCRLGTAACRGRADAVAHLEALLAVSLPHVLRSLMALARSDGPSGLREAGLWKLALETAVYLVDDSLPAVERGEVSKKTCAAYWAAVSEVLGAAVKSALHEPEAAAAAAPGAAPLLVEALGGLCAQRALPCATVPAEVSERVVGLLGELDAASGRLGAGRGALGHLFDLCSRPQEAPAGAGPAAEGVGGADQIHEGSQQEENRLGPPKGGTAKAGCGKRGRLEAAAALLDGHHGSAAPSFARQVGSGGVAAADASSTRAQDAVGRSGAQRGRPADLVAEAGGRQRSGSLGVRIVGVAQALEPDADPEEAKLAQFVELPRLSGDELAGAKYRRRLDALRAQRLVARPLSVAEAGAARDAAAAALDDALAEAEELQRRLGQATERVAKCTATLAVQALASTVAPAAAPGGGARCGAASRRGCSNACGCAYGPRCPAPAAAAAAGSQQEAPAQAPQRRVQCMEVVTSCGFWTSRARLGEYEFMDADPARCVGLKRMESDAFGNGRDATWLCVGDFGTCGSLRRRHVGHHLDWILLLAGSFGQRLGELMAPAAAEPRVRDARGAACWGGASGAAGARPRGARAPSRGARDGCDGRGPGRLDANPLLDWILHLALLLGHRHLALRALLAGSAPALAGRLGRGLAARGPPARMRPGWAPTTPAARLLRMLGPGRSPAAQGPPPLARAKRRPRAPEGPARGALGGARRVAAQISGAYEQLRNGLLADDGRAFGAAALAARGGAPARLPPRLPGRGALLAAAMPALLARLRTLFATFAEDEASAGPDGPPAHAAEDVAQALARLAAAELDPAALAELSPSAAAKAKAACELAGPRGLTLTLLPQLARLAASADPGVRRGVSGALRGLSTELEL</sequence>
<evidence type="ECO:0000256" key="2">
    <source>
        <dbReference type="SAM" id="MobiDB-lite"/>
    </source>
</evidence>
<evidence type="ECO:0000313" key="4">
    <source>
        <dbReference type="EMBL" id="CAK0792059.1"/>
    </source>
</evidence>